<evidence type="ECO:0000256" key="1">
    <source>
        <dbReference type="SAM" id="MobiDB-lite"/>
    </source>
</evidence>
<feature type="region of interest" description="Disordered" evidence="1">
    <location>
        <begin position="46"/>
        <end position="70"/>
    </location>
</feature>
<proteinExistence type="predicted"/>
<sequence>MGEPRKMPGGDLIRRATRVTTGTAVAATEVLSMSLSMTGRLVRKVVPRRDDSGAPGGSGGPAGPGDAPSR</sequence>
<gene>
    <name evidence="2" type="ORF">GCM10009547_06020</name>
</gene>
<reference evidence="2 3" key="1">
    <citation type="journal article" date="2019" name="Int. J. Syst. Evol. Microbiol.">
        <title>The Global Catalogue of Microorganisms (GCM) 10K type strain sequencing project: providing services to taxonomists for standard genome sequencing and annotation.</title>
        <authorList>
            <consortium name="The Broad Institute Genomics Platform"/>
            <consortium name="The Broad Institute Genome Sequencing Center for Infectious Disease"/>
            <person name="Wu L."/>
            <person name="Ma J."/>
        </authorList>
    </citation>
    <scope>NUCLEOTIDE SEQUENCE [LARGE SCALE GENOMIC DNA]</scope>
    <source>
        <strain evidence="2 3">JCM 10671</strain>
    </source>
</reference>
<accession>A0ABN1G9I2</accession>
<keyword evidence="3" id="KW-1185">Reference proteome</keyword>
<protein>
    <submittedName>
        <fullName evidence="2">Uncharacterized protein</fullName>
    </submittedName>
</protein>
<evidence type="ECO:0000313" key="2">
    <source>
        <dbReference type="EMBL" id="GAA0606837.1"/>
    </source>
</evidence>
<dbReference type="RefSeq" id="WP_344601445.1">
    <property type="nucleotide sequence ID" value="NZ_BAAAHE010000006.1"/>
</dbReference>
<name>A0ABN1G9I2_9ACTN</name>
<evidence type="ECO:0000313" key="3">
    <source>
        <dbReference type="Proteomes" id="UP001500957"/>
    </source>
</evidence>
<dbReference type="EMBL" id="BAAAHE010000006">
    <property type="protein sequence ID" value="GAA0606837.1"/>
    <property type="molecule type" value="Genomic_DNA"/>
</dbReference>
<feature type="compositionally biased region" description="Gly residues" evidence="1">
    <location>
        <begin position="54"/>
        <end position="63"/>
    </location>
</feature>
<dbReference type="Proteomes" id="UP001500957">
    <property type="component" value="Unassembled WGS sequence"/>
</dbReference>
<comment type="caution">
    <text evidence="2">The sequence shown here is derived from an EMBL/GenBank/DDBJ whole genome shotgun (WGS) entry which is preliminary data.</text>
</comment>
<organism evidence="2 3">
    <name type="scientific">Sporichthya brevicatena</name>
    <dbReference type="NCBI Taxonomy" id="171442"/>
    <lineage>
        <taxon>Bacteria</taxon>
        <taxon>Bacillati</taxon>
        <taxon>Actinomycetota</taxon>
        <taxon>Actinomycetes</taxon>
        <taxon>Sporichthyales</taxon>
        <taxon>Sporichthyaceae</taxon>
        <taxon>Sporichthya</taxon>
    </lineage>
</organism>